<feature type="transmembrane region" description="Helical" evidence="2">
    <location>
        <begin position="203"/>
        <end position="221"/>
    </location>
</feature>
<feature type="transmembrane region" description="Helical" evidence="2">
    <location>
        <begin position="68"/>
        <end position="90"/>
    </location>
</feature>
<dbReference type="RefSeq" id="WP_389365023.1">
    <property type="nucleotide sequence ID" value="NZ_JBIACK010000022.1"/>
</dbReference>
<keyword evidence="2" id="KW-0812">Transmembrane</keyword>
<dbReference type="SUPFAM" id="SSF54001">
    <property type="entry name" value="Cysteine proteinases"/>
    <property type="match status" value="1"/>
</dbReference>
<dbReference type="InterPro" id="IPR002931">
    <property type="entry name" value="Transglutaminase-like"/>
</dbReference>
<comment type="caution">
    <text evidence="4">The sequence shown here is derived from an EMBL/GenBank/DDBJ whole genome shotgun (WGS) entry which is preliminary data.</text>
</comment>
<dbReference type="InterPro" id="IPR038765">
    <property type="entry name" value="Papain-like_cys_pep_sf"/>
</dbReference>
<organism evidence="4 5">
    <name type="scientific">Cytobacillus spartinae</name>
    <dbReference type="NCBI Taxonomy" id="3299023"/>
    <lineage>
        <taxon>Bacteria</taxon>
        <taxon>Bacillati</taxon>
        <taxon>Bacillota</taxon>
        <taxon>Bacilli</taxon>
        <taxon>Bacillales</taxon>
        <taxon>Bacillaceae</taxon>
        <taxon>Cytobacillus</taxon>
    </lineage>
</organism>
<dbReference type="Proteomes" id="UP001601059">
    <property type="component" value="Unassembled WGS sequence"/>
</dbReference>
<feature type="transmembrane region" description="Helical" evidence="2">
    <location>
        <begin position="168"/>
        <end position="188"/>
    </location>
</feature>
<dbReference type="Pfam" id="PF13559">
    <property type="entry name" value="DUF4129"/>
    <property type="match status" value="1"/>
</dbReference>
<evidence type="ECO:0000313" key="4">
    <source>
        <dbReference type="EMBL" id="MFE8704015.1"/>
    </source>
</evidence>
<dbReference type="InterPro" id="IPR025403">
    <property type="entry name" value="TgpA-like_C"/>
</dbReference>
<feature type="transmembrane region" description="Helical" evidence="2">
    <location>
        <begin position="115"/>
        <end position="136"/>
    </location>
</feature>
<feature type="region of interest" description="Disordered" evidence="1">
    <location>
        <begin position="561"/>
        <end position="593"/>
    </location>
</feature>
<keyword evidence="2" id="KW-0472">Membrane</keyword>
<sequence>MTSQQEKKFDVSSLFLYVLGFLLLSEWLRPVEQLTDTANIGVFVIFLIVSFALSYFKVNIFLGTFIKVLYILYALQNLYLQGSFFGFGWIGELISVFQRNIASVFDADWTNLSDLFRSFLFFVLLWLMTYLIQYWLINRRQIFIFFFMTLVYVTVLDTFTPYEADHAIVRTVICGFAIMGMLTFYRIIDKEKIKKEFSFSKRWMIPLATMIGLSVIVGYAAPKADPIWPDPVPYIKSYSKDSGTGGSSVSKVGYGTDDSRLGGPFIGDNEIVFRAEVDSRHYWRIETKDVYTGKGWVESQIGEERVPFTQDQPVPFSNLTGEAIETEERISSVFAFSQYPHLIYPLGLKKVQADANYTFEVDSAIEKIYSLDRTSVSPLEEYHLTFDSPRFSVTAMKAGDQNPIDTALLQQYTQLPENLPQRVKDLALEITEGEETLFDKARAVERYFGRNEYAYDQQNVAVPGMNDDYVDQFLFETKRGYCDNFSSSMVVLLRSVGVPARWVKGYTEGEYSGVAPSGKRFFNITNNNAHSWVEVYFEGVGWVPFEPTQGFSNNVQFNFDETTTSTNTETPEQEEQPEQEKPENAEETDQTSSSSFSFEKLFNSMKEFFVKHWGKILIYLALIGLAGFILYKLRLKWLPRLILLRFKLLKKDEDFVKAYLVLLKQLDRYGLKRKNNQTLREYARYIDHFFSSREMGRLTSRYERYLYNGHLEEGSWKESKELWENLIKKTIA</sequence>
<feature type="domain" description="Transglutaminase-like" evidence="3">
    <location>
        <begin position="474"/>
        <end position="549"/>
    </location>
</feature>
<keyword evidence="5" id="KW-1185">Reference proteome</keyword>
<evidence type="ECO:0000313" key="5">
    <source>
        <dbReference type="Proteomes" id="UP001601059"/>
    </source>
</evidence>
<dbReference type="EMBL" id="JBIACK010000022">
    <property type="protein sequence ID" value="MFE8704015.1"/>
    <property type="molecule type" value="Genomic_DNA"/>
</dbReference>
<feature type="transmembrane region" description="Helical" evidence="2">
    <location>
        <begin position="40"/>
        <end position="56"/>
    </location>
</feature>
<dbReference type="Pfam" id="PF01841">
    <property type="entry name" value="Transglut_core"/>
    <property type="match status" value="1"/>
</dbReference>
<dbReference type="InterPro" id="IPR021878">
    <property type="entry name" value="TgpA_N"/>
</dbReference>
<protein>
    <submittedName>
        <fullName evidence="4">DUF4129 domain-containing transglutaminase family protein</fullName>
    </submittedName>
</protein>
<proteinExistence type="predicted"/>
<feature type="transmembrane region" description="Helical" evidence="2">
    <location>
        <begin position="613"/>
        <end position="631"/>
    </location>
</feature>
<reference evidence="4 5" key="1">
    <citation type="submission" date="2024-08" db="EMBL/GenBank/DDBJ databases">
        <title>Two novel Cytobacillus novel species.</title>
        <authorList>
            <person name="Liu G."/>
        </authorList>
    </citation>
    <scope>NUCLEOTIDE SEQUENCE [LARGE SCALE GENOMIC DNA]</scope>
    <source>
        <strain evidence="4 5">FJAT-54145</strain>
    </source>
</reference>
<dbReference type="PANTHER" id="PTHR42736:SF1">
    <property type="entry name" value="PROTEIN-GLUTAMINE GAMMA-GLUTAMYLTRANSFERASE"/>
    <property type="match status" value="1"/>
</dbReference>
<dbReference type="SMART" id="SM00460">
    <property type="entry name" value="TGc"/>
    <property type="match status" value="1"/>
</dbReference>
<dbReference type="PANTHER" id="PTHR42736">
    <property type="entry name" value="PROTEIN-GLUTAMINE GAMMA-GLUTAMYLTRANSFERASE"/>
    <property type="match status" value="1"/>
</dbReference>
<evidence type="ECO:0000256" key="2">
    <source>
        <dbReference type="SAM" id="Phobius"/>
    </source>
</evidence>
<dbReference type="Pfam" id="PF11992">
    <property type="entry name" value="TgpA_N"/>
    <property type="match status" value="1"/>
</dbReference>
<accession>A0ABW6KLA1</accession>
<feature type="transmembrane region" description="Helical" evidence="2">
    <location>
        <begin position="9"/>
        <end position="28"/>
    </location>
</feature>
<evidence type="ECO:0000259" key="3">
    <source>
        <dbReference type="SMART" id="SM00460"/>
    </source>
</evidence>
<keyword evidence="2" id="KW-1133">Transmembrane helix</keyword>
<evidence type="ECO:0000256" key="1">
    <source>
        <dbReference type="SAM" id="MobiDB-lite"/>
    </source>
</evidence>
<name>A0ABW6KLA1_9BACI</name>
<dbReference type="InterPro" id="IPR052901">
    <property type="entry name" value="Bact_TGase-like"/>
</dbReference>
<dbReference type="Gene3D" id="3.10.620.30">
    <property type="match status" value="1"/>
</dbReference>
<gene>
    <name evidence="4" type="ORF">ACFYKX_25935</name>
</gene>
<feature type="transmembrane region" description="Helical" evidence="2">
    <location>
        <begin position="143"/>
        <end position="162"/>
    </location>
</feature>
<feature type="compositionally biased region" description="Low complexity" evidence="1">
    <location>
        <begin position="561"/>
        <end position="570"/>
    </location>
</feature>